<evidence type="ECO:0000256" key="5">
    <source>
        <dbReference type="SAM" id="Phobius"/>
    </source>
</evidence>
<protein>
    <submittedName>
        <fullName evidence="6">Cysteine biosynthesis protein</fullName>
    </submittedName>
</protein>
<comment type="caution">
    <text evidence="6">The sequence shown here is derived from an EMBL/GenBank/DDBJ whole genome shotgun (WGS) entry which is preliminary data.</text>
</comment>
<proteinExistence type="predicted"/>
<gene>
    <name evidence="6" type="ORF">GCM10011395_02620</name>
</gene>
<sequence length="226" mass="23744">MLSAFLLSLGQLGDRKIIGVFLKSLAVTVLLIALFGAGLWYGAQQAVAALGWSPSLAGLVGTIALLIAFALAWLLFRAVAVAVMGVFADEVVIAVERKHYPAALASARDVSLARGIALGLRSAGRAILVNLALAPVYIMLLVTGVGTALLFFLVNGWLLGNDFGAMVAARHMDDAMMRDWRKTGAVDRFALGVAGTALFMVPILNLFAPIIGAAMATHLFHKGRTA</sequence>
<feature type="transmembrane region" description="Helical" evidence="5">
    <location>
        <begin position="189"/>
        <end position="216"/>
    </location>
</feature>
<evidence type="ECO:0000313" key="6">
    <source>
        <dbReference type="EMBL" id="GGA35722.1"/>
    </source>
</evidence>
<evidence type="ECO:0000256" key="3">
    <source>
        <dbReference type="ARBA" id="ARBA00022989"/>
    </source>
</evidence>
<evidence type="ECO:0000256" key="4">
    <source>
        <dbReference type="ARBA" id="ARBA00023136"/>
    </source>
</evidence>
<organism evidence="6 7">
    <name type="scientific">Sphingomonas psychrolutea</name>
    <dbReference type="NCBI Taxonomy" id="1259676"/>
    <lineage>
        <taxon>Bacteria</taxon>
        <taxon>Pseudomonadati</taxon>
        <taxon>Pseudomonadota</taxon>
        <taxon>Alphaproteobacteria</taxon>
        <taxon>Sphingomonadales</taxon>
        <taxon>Sphingomonadaceae</taxon>
        <taxon>Sphingomonas</taxon>
    </lineage>
</organism>
<keyword evidence="4 5" id="KW-0472">Membrane</keyword>
<reference evidence="7" key="1">
    <citation type="journal article" date="2019" name="Int. J. Syst. Evol. Microbiol.">
        <title>The Global Catalogue of Microorganisms (GCM) 10K type strain sequencing project: providing services to taxonomists for standard genome sequencing and annotation.</title>
        <authorList>
            <consortium name="The Broad Institute Genomics Platform"/>
            <consortium name="The Broad Institute Genome Sequencing Center for Infectious Disease"/>
            <person name="Wu L."/>
            <person name="Ma J."/>
        </authorList>
    </citation>
    <scope>NUCLEOTIDE SEQUENCE [LARGE SCALE GENOMIC DNA]</scope>
    <source>
        <strain evidence="7">CGMCC 1.10106</strain>
    </source>
</reference>
<comment type="subcellular location">
    <subcellularLocation>
        <location evidence="1">Membrane</location>
        <topology evidence="1">Multi-pass membrane protein</topology>
    </subcellularLocation>
</comment>
<keyword evidence="7" id="KW-1185">Reference proteome</keyword>
<accession>A0ABQ1G354</accession>
<feature type="transmembrane region" description="Helical" evidence="5">
    <location>
        <begin position="123"/>
        <end position="142"/>
    </location>
</feature>
<dbReference type="RefSeq" id="WP_188444963.1">
    <property type="nucleotide sequence ID" value="NZ_BMDW01000001.1"/>
</dbReference>
<evidence type="ECO:0000256" key="1">
    <source>
        <dbReference type="ARBA" id="ARBA00004141"/>
    </source>
</evidence>
<feature type="transmembrane region" description="Helical" evidence="5">
    <location>
        <begin position="148"/>
        <end position="169"/>
    </location>
</feature>
<evidence type="ECO:0000313" key="7">
    <source>
        <dbReference type="Proteomes" id="UP000618591"/>
    </source>
</evidence>
<dbReference type="Proteomes" id="UP000618591">
    <property type="component" value="Unassembled WGS sequence"/>
</dbReference>
<name>A0ABQ1G354_9SPHN</name>
<dbReference type="EMBL" id="BMDW01000001">
    <property type="protein sequence ID" value="GGA35722.1"/>
    <property type="molecule type" value="Genomic_DNA"/>
</dbReference>
<keyword evidence="2 5" id="KW-0812">Transmembrane</keyword>
<feature type="transmembrane region" description="Helical" evidence="5">
    <location>
        <begin position="55"/>
        <end position="76"/>
    </location>
</feature>
<feature type="transmembrane region" description="Helical" evidence="5">
    <location>
        <begin position="20"/>
        <end position="43"/>
    </location>
</feature>
<dbReference type="InterPro" id="IPR059112">
    <property type="entry name" value="CysZ/EI24"/>
</dbReference>
<keyword evidence="3 5" id="KW-1133">Transmembrane helix</keyword>
<dbReference type="Pfam" id="PF07264">
    <property type="entry name" value="EI24"/>
    <property type="match status" value="1"/>
</dbReference>
<evidence type="ECO:0000256" key="2">
    <source>
        <dbReference type="ARBA" id="ARBA00022692"/>
    </source>
</evidence>